<gene>
    <name evidence="5" type="ORF">CD039_06960</name>
</gene>
<keyword evidence="6" id="KW-1185">Reference proteome</keyword>
<evidence type="ECO:0000313" key="6">
    <source>
        <dbReference type="Proteomes" id="UP000242712"/>
    </source>
</evidence>
<dbReference type="InterPro" id="IPR001608">
    <property type="entry name" value="Ala_racemase_N"/>
</dbReference>
<name>A0A2K4FBP7_9STAP</name>
<dbReference type="InterPro" id="IPR029066">
    <property type="entry name" value="PLP-binding_barrel"/>
</dbReference>
<proteinExistence type="predicted"/>
<dbReference type="PANTHER" id="PTHR30511">
    <property type="entry name" value="ALANINE RACEMASE"/>
    <property type="match status" value="1"/>
</dbReference>
<dbReference type="Proteomes" id="UP000242712">
    <property type="component" value="Unassembled WGS sequence"/>
</dbReference>
<evidence type="ECO:0000256" key="3">
    <source>
        <dbReference type="ARBA" id="ARBA00023235"/>
    </source>
</evidence>
<organism evidence="5 6">
    <name type="scientific">Staphylococcus argensis</name>
    <dbReference type="NCBI Taxonomy" id="1607738"/>
    <lineage>
        <taxon>Bacteria</taxon>
        <taxon>Bacillati</taxon>
        <taxon>Bacillota</taxon>
        <taxon>Bacilli</taxon>
        <taxon>Bacillales</taxon>
        <taxon>Staphylococcaceae</taxon>
        <taxon>Staphylococcus</taxon>
    </lineage>
</organism>
<dbReference type="InterPro" id="IPR000821">
    <property type="entry name" value="Ala_racemase"/>
</dbReference>
<evidence type="ECO:0000256" key="2">
    <source>
        <dbReference type="ARBA" id="ARBA00022898"/>
    </source>
</evidence>
<keyword evidence="3" id="KW-0413">Isomerase</keyword>
<sequence length="355" mass="40481">MAQLNINLSKIEYNARVLQQMLTRKHIHFTPVLKSVASDRQVIERLNKVGLTHFADSRLSHLTPIRDTDNTFTLLRPSRASEYAELIETCKMSIQTELTVIRQLNEIAAGLGKKHQIMLMVDWKDGREGILTYDLTHYVKEILRLRHINLVGIAFNFMCFNSIAPTEDDVAMMTQVVDAVESDTGHHFRIISGGNSSMLPLLMYSDLERINELRIGETLFRGIDTTTNVGIASLYQDCITLEAEILEIQPRIYLETGDKYLQAIVDIGQLDTMVNELKPIAHQIEILGETSDQLMLDLKGQDFYQVGDMIHFSLGYSALSQCMFQDHLERHYMEDKGIEAVNRNFNVNTCSGVRR</sequence>
<dbReference type="AlphaFoldDB" id="A0A2K4FBP7"/>
<evidence type="ECO:0000313" key="5">
    <source>
        <dbReference type="EMBL" id="POA08721.1"/>
    </source>
</evidence>
<reference evidence="5 6" key="1">
    <citation type="submission" date="2017-08" db="EMBL/GenBank/DDBJ databases">
        <title>Draft genome sequences of 64 type strains of genus Staph aureus.</title>
        <authorList>
            <person name="Cole K."/>
            <person name="Golubchik T."/>
            <person name="Russell J."/>
            <person name="Foster D."/>
            <person name="Llewelyn M."/>
            <person name="Wilson D."/>
            <person name="Crook D."/>
            <person name="Paul J."/>
        </authorList>
    </citation>
    <scope>NUCLEOTIDE SEQUENCE [LARGE SCALE GENOMIC DNA]</scope>
    <source>
        <strain evidence="5 6">DSM 29875</strain>
    </source>
</reference>
<dbReference type="RefSeq" id="WP_103371714.1">
    <property type="nucleotide sequence ID" value="NZ_CBCRVO010000003.1"/>
</dbReference>
<evidence type="ECO:0000259" key="4">
    <source>
        <dbReference type="Pfam" id="PF01168"/>
    </source>
</evidence>
<dbReference type="Gene3D" id="3.20.20.10">
    <property type="entry name" value="Alanine racemase"/>
    <property type="match status" value="1"/>
</dbReference>
<dbReference type="OrthoDB" id="504078at2"/>
<keyword evidence="2" id="KW-0663">Pyridoxal phosphate</keyword>
<accession>A0A2K4FBP7</accession>
<protein>
    <submittedName>
        <fullName evidence="5">Alanine racemase</fullName>
    </submittedName>
</protein>
<dbReference type="Pfam" id="PF01168">
    <property type="entry name" value="Ala_racemase_N"/>
    <property type="match status" value="1"/>
</dbReference>
<dbReference type="PANTHER" id="PTHR30511:SF3">
    <property type="entry name" value="LYSINE RACEMASE"/>
    <property type="match status" value="1"/>
</dbReference>
<comment type="caution">
    <text evidence="5">The sequence shown here is derived from an EMBL/GenBank/DDBJ whole genome shotgun (WGS) entry which is preliminary data.</text>
</comment>
<dbReference type="EMBL" id="PPPX01000011">
    <property type="protein sequence ID" value="POA08721.1"/>
    <property type="molecule type" value="Genomic_DNA"/>
</dbReference>
<feature type="domain" description="Alanine racemase N-terminal" evidence="4">
    <location>
        <begin position="6"/>
        <end position="220"/>
    </location>
</feature>
<dbReference type="GO" id="GO:0005829">
    <property type="term" value="C:cytosol"/>
    <property type="evidence" value="ECO:0007669"/>
    <property type="project" value="TreeGrafter"/>
</dbReference>
<dbReference type="GO" id="GO:0030170">
    <property type="term" value="F:pyridoxal phosphate binding"/>
    <property type="evidence" value="ECO:0007669"/>
    <property type="project" value="TreeGrafter"/>
</dbReference>
<dbReference type="GeneID" id="98298086"/>
<evidence type="ECO:0000256" key="1">
    <source>
        <dbReference type="ARBA" id="ARBA00001933"/>
    </source>
</evidence>
<dbReference type="SUPFAM" id="SSF51419">
    <property type="entry name" value="PLP-binding barrel"/>
    <property type="match status" value="1"/>
</dbReference>
<comment type="cofactor">
    <cofactor evidence="1">
        <name>pyridoxal 5'-phosphate</name>
        <dbReference type="ChEBI" id="CHEBI:597326"/>
    </cofactor>
</comment>
<dbReference type="GO" id="GO:0008784">
    <property type="term" value="F:alanine racemase activity"/>
    <property type="evidence" value="ECO:0007669"/>
    <property type="project" value="TreeGrafter"/>
</dbReference>